<dbReference type="AlphaFoldDB" id="A0A1I1GEV9"/>
<keyword evidence="3" id="KW-1003">Cell membrane</keyword>
<sequence>MEVQIITDSSNLIYQQTHGLLMRWGVSEAQADLVTLFVLLGLLMVVLGIVDFVVRKVLVDLLSRAARKSPLKFDDLLVRNKALVHFARLVPLIVSIHFIPVVFSGFPEWIGPVRKFIDILLVFGWVMLFRALFRSVRDHLRTKKGFQDKPLDSYLQVINIFMFFIAGIVVFSMVTGKSPWAFLGALGAASAILMLVFKDTILGFVASIQVATNDMVRVGDWIEMPKYGADGDVIEINLNTVKVQNWDKTITTIPTYYLITDSFKNWRGMQNAGGRRIKRSINIKISSIRYLTQEEIADLRKIQILTPYIAGRQAEIDQYNAQTGADRSMPVNGRNMTNVGLFRQYINRYAQQHPLIRKDMTLLVRQLQPTAQGLPIELYMFTSDTRWAVYEDIMSDIFDHLLAAIKYFGLEVFEAPASDDVRSLRLSASAGEAVQVN</sequence>
<dbReference type="EMBL" id="FOLL01000004">
    <property type="protein sequence ID" value="SFC09945.1"/>
    <property type="molecule type" value="Genomic_DNA"/>
</dbReference>
<feature type="domain" description="Mechanosensitive ion channel MscS" evidence="12">
    <location>
        <begin position="199"/>
        <end position="267"/>
    </location>
</feature>
<dbReference type="GO" id="GO:0071470">
    <property type="term" value="P:cellular response to osmotic stress"/>
    <property type="evidence" value="ECO:0007669"/>
    <property type="project" value="InterPro"/>
</dbReference>
<feature type="transmembrane region" description="Helical" evidence="11">
    <location>
        <begin position="116"/>
        <end position="133"/>
    </location>
</feature>
<evidence type="ECO:0000256" key="6">
    <source>
        <dbReference type="ARBA" id="ARBA00022989"/>
    </source>
</evidence>
<evidence type="ECO:0000259" key="13">
    <source>
        <dbReference type="Pfam" id="PF21082"/>
    </source>
</evidence>
<keyword evidence="7" id="KW-0346">Stress response</keyword>
<evidence type="ECO:0000256" key="2">
    <source>
        <dbReference type="ARBA" id="ARBA00008017"/>
    </source>
</evidence>
<dbReference type="PANTHER" id="PTHR30414:SF0">
    <property type="entry name" value="MINICONDUCTANCE MECHANOSENSITIVE CHANNEL YBDG"/>
    <property type="match status" value="1"/>
</dbReference>
<dbReference type="InterPro" id="IPR030192">
    <property type="entry name" value="YbdG"/>
</dbReference>
<keyword evidence="4" id="KW-0997">Cell inner membrane</keyword>
<comment type="similarity">
    <text evidence="2">Belongs to the MscS (TC 1.A.23) family.</text>
</comment>
<feature type="transmembrane region" description="Helical" evidence="11">
    <location>
        <begin position="180"/>
        <end position="197"/>
    </location>
</feature>
<name>A0A1I1GEV9_9SPHI</name>
<dbReference type="RefSeq" id="WP_090972528.1">
    <property type="nucleotide sequence ID" value="NZ_FOLL01000004.1"/>
</dbReference>
<evidence type="ECO:0000256" key="3">
    <source>
        <dbReference type="ARBA" id="ARBA00022475"/>
    </source>
</evidence>
<dbReference type="STRING" id="623281.SAMN05421747_104145"/>
<dbReference type="FunFam" id="2.30.30.60:FF:000002">
    <property type="entry name" value="Mechanosensitive ion channel family protein"/>
    <property type="match status" value="1"/>
</dbReference>
<evidence type="ECO:0000256" key="4">
    <source>
        <dbReference type="ARBA" id="ARBA00022519"/>
    </source>
</evidence>
<evidence type="ECO:0000256" key="10">
    <source>
        <dbReference type="ARBA" id="ARBA00093659"/>
    </source>
</evidence>
<gene>
    <name evidence="14" type="ORF">SAMN05421747_104145</name>
</gene>
<dbReference type="Gene3D" id="2.30.30.60">
    <property type="match status" value="1"/>
</dbReference>
<dbReference type="SUPFAM" id="SSF50182">
    <property type="entry name" value="Sm-like ribonucleoproteins"/>
    <property type="match status" value="1"/>
</dbReference>
<dbReference type="PANTHER" id="PTHR30414">
    <property type="entry name" value="MINICONDUCTANCE MECHANOSENSITIVE CHANNEL YBDG"/>
    <property type="match status" value="1"/>
</dbReference>
<evidence type="ECO:0000256" key="8">
    <source>
        <dbReference type="ARBA" id="ARBA00023136"/>
    </source>
</evidence>
<dbReference type="Pfam" id="PF00924">
    <property type="entry name" value="MS_channel_2nd"/>
    <property type="match status" value="1"/>
</dbReference>
<feature type="transmembrane region" description="Helical" evidence="11">
    <location>
        <begin position="154"/>
        <end position="174"/>
    </location>
</feature>
<evidence type="ECO:0000313" key="14">
    <source>
        <dbReference type="EMBL" id="SFC09945.1"/>
    </source>
</evidence>
<keyword evidence="6 11" id="KW-1133">Transmembrane helix</keyword>
<dbReference type="GO" id="GO:0008381">
    <property type="term" value="F:mechanosensitive monoatomic ion channel activity"/>
    <property type="evidence" value="ECO:0007669"/>
    <property type="project" value="InterPro"/>
</dbReference>
<keyword evidence="15" id="KW-1185">Reference proteome</keyword>
<keyword evidence="8 11" id="KW-0472">Membrane</keyword>
<evidence type="ECO:0000256" key="1">
    <source>
        <dbReference type="ARBA" id="ARBA00004429"/>
    </source>
</evidence>
<feature type="transmembrane region" description="Helical" evidence="11">
    <location>
        <begin position="33"/>
        <end position="54"/>
    </location>
</feature>
<dbReference type="InterPro" id="IPR010920">
    <property type="entry name" value="LSM_dom_sf"/>
</dbReference>
<feature type="domain" description="Mechanosensitive ion channel MscS C-terminal" evidence="13">
    <location>
        <begin position="339"/>
        <end position="410"/>
    </location>
</feature>
<protein>
    <recommendedName>
        <fullName evidence="9">Mechanosensing system component YbdG</fullName>
    </recommendedName>
    <alternativeName>
        <fullName evidence="10">Mechanosensitive channel homolog YbdG</fullName>
    </alternativeName>
</protein>
<proteinExistence type="inferred from homology"/>
<comment type="subcellular location">
    <subcellularLocation>
        <location evidence="1">Cell inner membrane</location>
        <topology evidence="1">Multi-pass membrane protein</topology>
    </subcellularLocation>
</comment>
<reference evidence="14 15" key="1">
    <citation type="submission" date="2016-10" db="EMBL/GenBank/DDBJ databases">
        <authorList>
            <person name="de Groot N.N."/>
        </authorList>
    </citation>
    <scope>NUCLEOTIDE SEQUENCE [LARGE SCALE GENOMIC DNA]</scope>
    <source>
        <strain evidence="14 15">DSM 22900</strain>
    </source>
</reference>
<evidence type="ECO:0000259" key="12">
    <source>
        <dbReference type="Pfam" id="PF00924"/>
    </source>
</evidence>
<feature type="transmembrane region" description="Helical" evidence="11">
    <location>
        <begin position="89"/>
        <end position="110"/>
    </location>
</feature>
<evidence type="ECO:0000256" key="5">
    <source>
        <dbReference type="ARBA" id="ARBA00022692"/>
    </source>
</evidence>
<dbReference type="Pfam" id="PF21082">
    <property type="entry name" value="MS_channel_3rd"/>
    <property type="match status" value="1"/>
</dbReference>
<dbReference type="Proteomes" id="UP000199577">
    <property type="component" value="Unassembled WGS sequence"/>
</dbReference>
<keyword evidence="5 11" id="KW-0812">Transmembrane</keyword>
<evidence type="ECO:0000256" key="9">
    <source>
        <dbReference type="ARBA" id="ARBA00093630"/>
    </source>
</evidence>
<dbReference type="InterPro" id="IPR023408">
    <property type="entry name" value="MscS_beta-dom_sf"/>
</dbReference>
<evidence type="ECO:0000313" key="15">
    <source>
        <dbReference type="Proteomes" id="UP000199577"/>
    </source>
</evidence>
<evidence type="ECO:0000256" key="11">
    <source>
        <dbReference type="SAM" id="Phobius"/>
    </source>
</evidence>
<organism evidence="14 15">
    <name type="scientific">Parapedobacter composti</name>
    <dbReference type="NCBI Taxonomy" id="623281"/>
    <lineage>
        <taxon>Bacteria</taxon>
        <taxon>Pseudomonadati</taxon>
        <taxon>Bacteroidota</taxon>
        <taxon>Sphingobacteriia</taxon>
        <taxon>Sphingobacteriales</taxon>
        <taxon>Sphingobacteriaceae</taxon>
        <taxon>Parapedobacter</taxon>
    </lineage>
</organism>
<dbReference type="OrthoDB" id="9775207at2"/>
<evidence type="ECO:0000256" key="7">
    <source>
        <dbReference type="ARBA" id="ARBA00023016"/>
    </source>
</evidence>
<dbReference type="InterPro" id="IPR006685">
    <property type="entry name" value="MscS_channel_2nd"/>
</dbReference>
<accession>A0A1I1GEV9</accession>
<dbReference type="InterPro" id="IPR049278">
    <property type="entry name" value="MS_channel_C"/>
</dbReference>
<dbReference type="GO" id="GO:0005886">
    <property type="term" value="C:plasma membrane"/>
    <property type="evidence" value="ECO:0007669"/>
    <property type="project" value="UniProtKB-SubCell"/>
</dbReference>